<dbReference type="PROSITE" id="PS01279">
    <property type="entry name" value="PCMT"/>
    <property type="match status" value="1"/>
</dbReference>
<dbReference type="InterPro" id="IPR000682">
    <property type="entry name" value="PCMT"/>
</dbReference>
<accession>A0A292PVF3</accession>
<dbReference type="Gene3D" id="3.40.50.150">
    <property type="entry name" value="Vaccinia Virus protein VP39"/>
    <property type="match status" value="1"/>
</dbReference>
<keyword evidence="4 7" id="KW-0489">Methyltransferase</keyword>
<dbReference type="PANTHER" id="PTHR11579:SF0">
    <property type="entry name" value="PROTEIN-L-ISOASPARTATE(D-ASPARTATE) O-METHYLTRANSFERASE"/>
    <property type="match status" value="1"/>
</dbReference>
<gene>
    <name evidence="8" type="ORF">GSTUAT00005531001</name>
</gene>
<dbReference type="AlphaFoldDB" id="A0A292PVF3"/>
<evidence type="ECO:0000256" key="4">
    <source>
        <dbReference type="ARBA" id="ARBA00022603"/>
    </source>
</evidence>
<name>A0A292PVF3_9PEZI</name>
<evidence type="ECO:0000256" key="6">
    <source>
        <dbReference type="ARBA" id="ARBA00022691"/>
    </source>
</evidence>
<dbReference type="GO" id="GO:0005737">
    <property type="term" value="C:cytoplasm"/>
    <property type="evidence" value="ECO:0007669"/>
    <property type="project" value="UniProtKB-SubCell"/>
</dbReference>
<dbReference type="Proteomes" id="UP001412239">
    <property type="component" value="Unassembled WGS sequence"/>
</dbReference>
<comment type="subcellular location">
    <subcellularLocation>
        <location evidence="1">Cytoplasm</location>
    </subcellularLocation>
</comment>
<comment type="catalytic activity">
    <reaction evidence="7">
        <text>[protein]-L-isoaspartate + S-adenosyl-L-methionine = [protein]-L-isoaspartate alpha-methyl ester + S-adenosyl-L-homocysteine</text>
        <dbReference type="Rhea" id="RHEA:12705"/>
        <dbReference type="Rhea" id="RHEA-COMP:12143"/>
        <dbReference type="Rhea" id="RHEA-COMP:12144"/>
        <dbReference type="ChEBI" id="CHEBI:57856"/>
        <dbReference type="ChEBI" id="CHEBI:59789"/>
        <dbReference type="ChEBI" id="CHEBI:90596"/>
        <dbReference type="ChEBI" id="CHEBI:90598"/>
        <dbReference type="EC" id="2.1.1.77"/>
    </reaction>
</comment>
<reference evidence="8" key="1">
    <citation type="submission" date="2015-10" db="EMBL/GenBank/DDBJ databases">
        <authorList>
            <person name="Regsiter A."/>
            <person name="william w."/>
        </authorList>
    </citation>
    <scope>NUCLEOTIDE SEQUENCE</scope>
    <source>
        <strain evidence="8">Montdore</strain>
    </source>
</reference>
<dbReference type="Pfam" id="PF01135">
    <property type="entry name" value="PCMT"/>
    <property type="match status" value="1"/>
</dbReference>
<protein>
    <recommendedName>
        <fullName evidence="7">Protein-L-isoaspartate O-methyltransferase</fullName>
        <ecNumber evidence="7">2.1.1.77</ecNumber>
    </recommendedName>
</protein>
<evidence type="ECO:0000256" key="3">
    <source>
        <dbReference type="ARBA" id="ARBA00022490"/>
    </source>
</evidence>
<keyword evidence="5 7" id="KW-0808">Transferase</keyword>
<proteinExistence type="inferred from homology"/>
<dbReference type="SUPFAM" id="SSF53335">
    <property type="entry name" value="S-adenosyl-L-methionine-dependent methyltransferases"/>
    <property type="match status" value="1"/>
</dbReference>
<evidence type="ECO:0000313" key="9">
    <source>
        <dbReference type="Proteomes" id="UP001412239"/>
    </source>
</evidence>
<organism evidence="8 9">
    <name type="scientific">Tuber aestivum</name>
    <name type="common">summer truffle</name>
    <dbReference type="NCBI Taxonomy" id="59557"/>
    <lineage>
        <taxon>Eukaryota</taxon>
        <taxon>Fungi</taxon>
        <taxon>Dikarya</taxon>
        <taxon>Ascomycota</taxon>
        <taxon>Pezizomycotina</taxon>
        <taxon>Pezizomycetes</taxon>
        <taxon>Pezizales</taxon>
        <taxon>Tuberaceae</taxon>
        <taxon>Tuber</taxon>
    </lineage>
</organism>
<evidence type="ECO:0000256" key="7">
    <source>
        <dbReference type="RuleBase" id="RU003802"/>
    </source>
</evidence>
<dbReference type="PANTHER" id="PTHR11579">
    <property type="entry name" value="PROTEIN-L-ISOASPARTATE O-METHYLTRANSFERASE"/>
    <property type="match status" value="1"/>
</dbReference>
<dbReference type="EMBL" id="LN891048">
    <property type="protein sequence ID" value="CUS10450.1"/>
    <property type="molecule type" value="Genomic_DNA"/>
</dbReference>
<dbReference type="GO" id="GO:0004719">
    <property type="term" value="F:protein-L-isoaspartate (D-aspartate) O-methyltransferase activity"/>
    <property type="evidence" value="ECO:0007669"/>
    <property type="project" value="UniProtKB-UniRule"/>
</dbReference>
<evidence type="ECO:0000313" key="8">
    <source>
        <dbReference type="EMBL" id="CUS10450.1"/>
    </source>
</evidence>
<keyword evidence="3" id="KW-0963">Cytoplasm</keyword>
<dbReference type="GO" id="GO:0032259">
    <property type="term" value="P:methylation"/>
    <property type="evidence" value="ECO:0007669"/>
    <property type="project" value="UniProtKB-KW"/>
</dbReference>
<sequence length="233" mass="25423">MSWRCSSTSNEGLIANLFRHGLIKNDTVREAMRKVDRAHFSPIMPYEDSPQGIGYNATISDHNWFIKTHPLGPKAAEALLDRLGPGKKVLDVGSGSGYLTAVLAHLVTPGGTIVGIEHIQQLCDLSTANLKKDPVHSGMLQDGTIKIVRGDGRLGYPEGGPYDAIHVGAAASIMPQALIDQLKAPGRMFIPVGGFSQYIWQVDKDEEGNVKKEKQYGVLYVPLTDAKEFRDEN</sequence>
<evidence type="ECO:0000256" key="1">
    <source>
        <dbReference type="ARBA" id="ARBA00004496"/>
    </source>
</evidence>
<dbReference type="CDD" id="cd02440">
    <property type="entry name" value="AdoMet_MTases"/>
    <property type="match status" value="1"/>
</dbReference>
<dbReference type="EC" id="2.1.1.77" evidence="7"/>
<evidence type="ECO:0000256" key="5">
    <source>
        <dbReference type="ARBA" id="ARBA00022679"/>
    </source>
</evidence>
<keyword evidence="9" id="KW-1185">Reference proteome</keyword>
<evidence type="ECO:0000256" key="2">
    <source>
        <dbReference type="ARBA" id="ARBA00005369"/>
    </source>
</evidence>
<keyword evidence="6 7" id="KW-0949">S-adenosyl-L-methionine</keyword>
<dbReference type="InterPro" id="IPR029063">
    <property type="entry name" value="SAM-dependent_MTases_sf"/>
</dbReference>
<dbReference type="NCBIfam" id="TIGR00080">
    <property type="entry name" value="pimt"/>
    <property type="match status" value="1"/>
</dbReference>
<comment type="similarity">
    <text evidence="2 7">Belongs to the methyltransferase superfamily. L-isoaspartyl/D-aspartyl protein methyltransferase family.</text>
</comment>